<gene>
    <name evidence="4" type="ORF">C4D60_Mb10t28470</name>
</gene>
<reference evidence="4 5" key="1">
    <citation type="journal article" date="2019" name="Nat. Plants">
        <title>Genome sequencing of Musa balbisiana reveals subgenome evolution and function divergence in polyploid bananas.</title>
        <authorList>
            <person name="Yao X."/>
        </authorList>
    </citation>
    <scope>NUCLEOTIDE SEQUENCE [LARGE SCALE GENOMIC DNA]</scope>
    <source>
        <strain evidence="5">cv. DH-PKW</strain>
        <tissue evidence="4">Leaves</tissue>
    </source>
</reference>
<comment type="subcellular location">
    <subcellularLocation>
        <location evidence="1">Nucleus</location>
    </subcellularLocation>
</comment>
<feature type="region of interest" description="Disordered" evidence="3">
    <location>
        <begin position="245"/>
        <end position="281"/>
    </location>
</feature>
<feature type="compositionally biased region" description="Polar residues" evidence="3">
    <location>
        <begin position="504"/>
        <end position="514"/>
    </location>
</feature>
<feature type="region of interest" description="Disordered" evidence="3">
    <location>
        <begin position="165"/>
        <end position="218"/>
    </location>
</feature>
<keyword evidence="5" id="KW-1185">Reference proteome</keyword>
<dbReference type="EMBL" id="PYDT01000008">
    <property type="protein sequence ID" value="THU54754.1"/>
    <property type="molecule type" value="Genomic_DNA"/>
</dbReference>
<dbReference type="PANTHER" id="PTHR16171">
    <property type="entry name" value="DNA REPAIR PROTEIN COMPLEMENTING XP-G CELLS-RELATED"/>
    <property type="match status" value="1"/>
</dbReference>
<comment type="caution">
    <text evidence="4">The sequence shown here is derived from an EMBL/GenBank/DDBJ whole genome shotgun (WGS) entry which is preliminary data.</text>
</comment>
<sequence>MWRKRRKKKVGEEAVEEEKRREFTGEINDDKWQQHSGSCHKSRAATRRGILFMSRAGVMQGIKNGCYPYLPHIIFKRMSKRKFYHGKWDVGFREYRLCWEKFGWTTQKADELLVPVLKEYNKHETQLRLEAFYTFNERFAKVRSQRIKKALKGITRTLSSDLTDELVKEGPSSRKKRCTGLSTGEEYKPENSTGGNSKRGKKVPRQSRGQKTEKEFIYSEDLAGESHVLEKDDIDDASVLSLNRTVKGRRGRGRGARGRGKGRGRSSPIKADSDSTDDGDDYTANVQLENHSKVPEVLPKLRRSMRPLKQVQYVEEDFEVDEGNGTPNPSGSKLLGVATEQEPIENDSRSRVGDLSDVDKGAHTFSKDHSSGEYLFSGGGFCLDDNDLQDDAIQLAASPIQGSAEMDREDRDGCKQCALEDETSRDYLFSGGGFCMDESDEQVDATRPTSSQIENSRPSSVTSDICEDPQKFSGHSVPDDMKKTSEPLQDGSLLVENITSFQDGQSNLGLSAMSSLRRKRRKT</sequence>
<dbReference type="AlphaFoldDB" id="A0A4S8J1X5"/>
<evidence type="ECO:0000256" key="1">
    <source>
        <dbReference type="ARBA" id="ARBA00004123"/>
    </source>
</evidence>
<keyword evidence="2" id="KW-0539">Nucleus</keyword>
<feature type="region of interest" description="Disordered" evidence="3">
    <location>
        <begin position="438"/>
        <end position="487"/>
    </location>
</feature>
<dbReference type="Proteomes" id="UP000317650">
    <property type="component" value="Chromosome 10"/>
</dbReference>
<dbReference type="GO" id="GO:0004520">
    <property type="term" value="F:DNA endonuclease activity"/>
    <property type="evidence" value="ECO:0007669"/>
    <property type="project" value="TreeGrafter"/>
</dbReference>
<dbReference type="GO" id="GO:0005634">
    <property type="term" value="C:nucleus"/>
    <property type="evidence" value="ECO:0007669"/>
    <property type="project" value="UniProtKB-SubCell"/>
</dbReference>
<dbReference type="GO" id="GO:0003697">
    <property type="term" value="F:single-stranded DNA binding"/>
    <property type="evidence" value="ECO:0007669"/>
    <property type="project" value="TreeGrafter"/>
</dbReference>
<accession>A0A4S8J1X5</accession>
<evidence type="ECO:0000313" key="5">
    <source>
        <dbReference type="Proteomes" id="UP000317650"/>
    </source>
</evidence>
<protein>
    <submittedName>
        <fullName evidence="4">Uncharacterized protein</fullName>
    </submittedName>
</protein>
<feature type="compositionally biased region" description="Polar residues" evidence="3">
    <location>
        <begin position="447"/>
        <end position="463"/>
    </location>
</feature>
<evidence type="ECO:0000256" key="2">
    <source>
        <dbReference type="ARBA" id="ARBA00023242"/>
    </source>
</evidence>
<feature type="region of interest" description="Disordered" evidence="3">
    <location>
        <begin position="504"/>
        <end position="523"/>
    </location>
</feature>
<evidence type="ECO:0000256" key="3">
    <source>
        <dbReference type="SAM" id="MobiDB-lite"/>
    </source>
</evidence>
<proteinExistence type="predicted"/>
<name>A0A4S8J1X5_MUSBA</name>
<organism evidence="4 5">
    <name type="scientific">Musa balbisiana</name>
    <name type="common">Banana</name>
    <dbReference type="NCBI Taxonomy" id="52838"/>
    <lineage>
        <taxon>Eukaryota</taxon>
        <taxon>Viridiplantae</taxon>
        <taxon>Streptophyta</taxon>
        <taxon>Embryophyta</taxon>
        <taxon>Tracheophyta</taxon>
        <taxon>Spermatophyta</taxon>
        <taxon>Magnoliopsida</taxon>
        <taxon>Liliopsida</taxon>
        <taxon>Zingiberales</taxon>
        <taxon>Musaceae</taxon>
        <taxon>Musa</taxon>
    </lineage>
</organism>
<dbReference type="PANTHER" id="PTHR16171:SF7">
    <property type="entry name" value="DNA REPAIR PROTEIN RAD2"/>
    <property type="match status" value="1"/>
</dbReference>
<dbReference type="STRING" id="52838.A0A4S8J1X5"/>
<feature type="compositionally biased region" description="Basic residues" evidence="3">
    <location>
        <begin position="246"/>
        <end position="264"/>
    </location>
</feature>
<evidence type="ECO:0000313" key="4">
    <source>
        <dbReference type="EMBL" id="THU54754.1"/>
    </source>
</evidence>